<dbReference type="WBParaSite" id="jg23780">
    <property type="protein sequence ID" value="jg23780"/>
    <property type="gene ID" value="jg23780"/>
</dbReference>
<evidence type="ECO:0000313" key="1">
    <source>
        <dbReference type="Proteomes" id="UP000887574"/>
    </source>
</evidence>
<proteinExistence type="predicted"/>
<keyword evidence="1" id="KW-1185">Reference proteome</keyword>
<dbReference type="InterPro" id="IPR011990">
    <property type="entry name" value="TPR-like_helical_dom_sf"/>
</dbReference>
<dbReference type="SUPFAM" id="SSF48452">
    <property type="entry name" value="TPR-like"/>
    <property type="match status" value="1"/>
</dbReference>
<dbReference type="AlphaFoldDB" id="A0A915DXI0"/>
<reference evidence="2" key="1">
    <citation type="submission" date="2022-11" db="UniProtKB">
        <authorList>
            <consortium name="WormBaseParasite"/>
        </authorList>
    </citation>
    <scope>IDENTIFICATION</scope>
</reference>
<sequence>MTGFSCERCENCVDIGAVCKSCKFKMSAEQIEMCELNNKMVEAALHSLKNASSTSVETQLAICEKMLELMDGIYYKHNVNLFTVLRNAMRCCLSLKRVVQALDYGEKLLKIQEFYQYPNDLSLLHMKLNLAKLYISQKEMKKAKAHLAPVMEVF</sequence>
<organism evidence="1 2">
    <name type="scientific">Ditylenchus dipsaci</name>
    <dbReference type="NCBI Taxonomy" id="166011"/>
    <lineage>
        <taxon>Eukaryota</taxon>
        <taxon>Metazoa</taxon>
        <taxon>Ecdysozoa</taxon>
        <taxon>Nematoda</taxon>
        <taxon>Chromadorea</taxon>
        <taxon>Rhabditida</taxon>
        <taxon>Tylenchina</taxon>
        <taxon>Tylenchomorpha</taxon>
        <taxon>Sphaerularioidea</taxon>
        <taxon>Anguinidae</taxon>
        <taxon>Anguininae</taxon>
        <taxon>Ditylenchus</taxon>
    </lineage>
</organism>
<protein>
    <submittedName>
        <fullName evidence="2">Uncharacterized protein</fullName>
    </submittedName>
</protein>
<accession>A0A915DXI0</accession>
<dbReference type="Gene3D" id="1.25.40.10">
    <property type="entry name" value="Tetratricopeptide repeat domain"/>
    <property type="match status" value="1"/>
</dbReference>
<evidence type="ECO:0000313" key="2">
    <source>
        <dbReference type="WBParaSite" id="jg23780"/>
    </source>
</evidence>
<name>A0A915DXI0_9BILA</name>
<dbReference type="Proteomes" id="UP000887574">
    <property type="component" value="Unplaced"/>
</dbReference>